<dbReference type="InterPro" id="IPR029063">
    <property type="entry name" value="SAM-dependent_MTases_sf"/>
</dbReference>
<name>A0A2G5DSI1_AQUCA</name>
<evidence type="ECO:0000256" key="4">
    <source>
        <dbReference type="PIRSR" id="PIRSR005739-1"/>
    </source>
</evidence>
<evidence type="ECO:0000259" key="5">
    <source>
        <dbReference type="Pfam" id="PF00891"/>
    </source>
</evidence>
<accession>A0A2G5DSI1</accession>
<feature type="domain" description="O-methyltransferase dimerisation" evidence="6">
    <location>
        <begin position="22"/>
        <end position="114"/>
    </location>
</feature>
<dbReference type="GO" id="GO:0032259">
    <property type="term" value="P:methylation"/>
    <property type="evidence" value="ECO:0007669"/>
    <property type="project" value="UniProtKB-KW"/>
</dbReference>
<dbReference type="InterPro" id="IPR036388">
    <property type="entry name" value="WH-like_DNA-bd_sf"/>
</dbReference>
<dbReference type="SUPFAM" id="SSF46785">
    <property type="entry name" value="Winged helix' DNA-binding domain"/>
    <property type="match status" value="1"/>
</dbReference>
<dbReference type="GO" id="GO:0046983">
    <property type="term" value="F:protein dimerization activity"/>
    <property type="evidence" value="ECO:0007669"/>
    <property type="project" value="InterPro"/>
</dbReference>
<dbReference type="GO" id="GO:0008171">
    <property type="term" value="F:O-methyltransferase activity"/>
    <property type="evidence" value="ECO:0007669"/>
    <property type="project" value="InterPro"/>
</dbReference>
<evidence type="ECO:0000256" key="3">
    <source>
        <dbReference type="ARBA" id="ARBA00022691"/>
    </source>
</evidence>
<dbReference type="Gene3D" id="1.10.10.10">
    <property type="entry name" value="Winged helix-like DNA-binding domain superfamily/Winged helix DNA-binding domain"/>
    <property type="match status" value="1"/>
</dbReference>
<dbReference type="OrthoDB" id="1606438at2759"/>
<evidence type="ECO:0000256" key="2">
    <source>
        <dbReference type="ARBA" id="ARBA00022679"/>
    </source>
</evidence>
<evidence type="ECO:0000313" key="8">
    <source>
        <dbReference type="Proteomes" id="UP000230069"/>
    </source>
</evidence>
<dbReference type="SUPFAM" id="SSF53335">
    <property type="entry name" value="S-adenosyl-L-methionine-dependent methyltransferases"/>
    <property type="match status" value="1"/>
</dbReference>
<protein>
    <recommendedName>
        <fullName evidence="9">O-methyltransferase domain-containing protein</fullName>
    </recommendedName>
</protein>
<reference evidence="7 8" key="1">
    <citation type="submission" date="2017-09" db="EMBL/GenBank/DDBJ databases">
        <title>WGS assembly of Aquilegia coerulea Goldsmith.</title>
        <authorList>
            <person name="Hodges S."/>
            <person name="Kramer E."/>
            <person name="Nordborg M."/>
            <person name="Tomkins J."/>
            <person name="Borevitz J."/>
            <person name="Derieg N."/>
            <person name="Yan J."/>
            <person name="Mihaltcheva S."/>
            <person name="Hayes R.D."/>
            <person name="Rokhsar D."/>
        </authorList>
    </citation>
    <scope>NUCLEOTIDE SEQUENCE [LARGE SCALE GENOMIC DNA]</scope>
    <source>
        <strain evidence="8">cv. Goldsmith</strain>
    </source>
</reference>
<dbReference type="Pfam" id="PF00891">
    <property type="entry name" value="Methyltransf_2"/>
    <property type="match status" value="1"/>
</dbReference>
<keyword evidence="1" id="KW-0489">Methyltransferase</keyword>
<gene>
    <name evidence="7" type="ORF">AQUCO_01500181v1</name>
</gene>
<dbReference type="EMBL" id="KZ305032">
    <property type="protein sequence ID" value="PIA46459.1"/>
    <property type="molecule type" value="Genomic_DNA"/>
</dbReference>
<keyword evidence="3" id="KW-0949">S-adenosyl-L-methionine</keyword>
<dbReference type="InterPro" id="IPR016461">
    <property type="entry name" value="COMT-like"/>
</dbReference>
<dbReference type="InterPro" id="IPR012967">
    <property type="entry name" value="COMT_dimerisation"/>
</dbReference>
<dbReference type="Gene3D" id="3.40.50.150">
    <property type="entry name" value="Vaccinia Virus protein VP39"/>
    <property type="match status" value="1"/>
</dbReference>
<dbReference type="PROSITE" id="PS51683">
    <property type="entry name" value="SAM_OMT_II"/>
    <property type="match status" value="1"/>
</dbReference>
<dbReference type="FunFam" id="1.10.10.10:FF:000357">
    <property type="entry name" value="Caffeic acid 3-O-methyltransferase"/>
    <property type="match status" value="1"/>
</dbReference>
<evidence type="ECO:0000313" key="7">
    <source>
        <dbReference type="EMBL" id="PIA46459.1"/>
    </source>
</evidence>
<dbReference type="PIRSF" id="PIRSF005739">
    <property type="entry name" value="O-mtase"/>
    <property type="match status" value="1"/>
</dbReference>
<dbReference type="Proteomes" id="UP000230069">
    <property type="component" value="Unassembled WGS sequence"/>
</dbReference>
<keyword evidence="2" id="KW-0808">Transferase</keyword>
<organism evidence="7 8">
    <name type="scientific">Aquilegia coerulea</name>
    <name type="common">Rocky mountain columbine</name>
    <dbReference type="NCBI Taxonomy" id="218851"/>
    <lineage>
        <taxon>Eukaryota</taxon>
        <taxon>Viridiplantae</taxon>
        <taxon>Streptophyta</taxon>
        <taxon>Embryophyta</taxon>
        <taxon>Tracheophyta</taxon>
        <taxon>Spermatophyta</taxon>
        <taxon>Magnoliopsida</taxon>
        <taxon>Ranunculales</taxon>
        <taxon>Ranunculaceae</taxon>
        <taxon>Thalictroideae</taxon>
        <taxon>Aquilegia</taxon>
    </lineage>
</organism>
<proteinExistence type="predicted"/>
<feature type="domain" description="O-methyltransferase C-terminal" evidence="5">
    <location>
        <begin position="137"/>
        <end position="306"/>
    </location>
</feature>
<dbReference type="Pfam" id="PF08100">
    <property type="entry name" value="Dimerisation"/>
    <property type="match status" value="1"/>
</dbReference>
<evidence type="ECO:0000256" key="1">
    <source>
        <dbReference type="ARBA" id="ARBA00022603"/>
    </source>
</evidence>
<evidence type="ECO:0008006" key="9">
    <source>
        <dbReference type="Google" id="ProtNLM"/>
    </source>
</evidence>
<keyword evidence="8" id="KW-1185">Reference proteome</keyword>
<dbReference type="InterPro" id="IPR001077">
    <property type="entry name" value="COMT_C"/>
</dbReference>
<sequence length="313" mass="34751">MSFMANQNIATNEEDSFLFALQLSSALVLPVAMQVAIELDVFEIIAKAGPDAQLSSKHIASYLPTTNENVADMLDRILRLLTSYSVLTSSLVTHDNGLVERLYGLAPVCKYFIQNVDGVSLSPLLLLNQDKVYTESWYHLKDAILEGGNPYMKAHGIDYMATDPRVNQIFNNAMFNHATIFAKKLLEIFNGFEECQKIVDVGGGFGITLSQITTKYPTIKGINFDLPHVIEHAPSYPGVEHVGGNMFDSVPNGETIFMKWILHNWNDESCTKLLKNCYKALPDNEKLIVVEAILPVEAETNTAAKALCQFDIV</sequence>
<evidence type="ECO:0000259" key="6">
    <source>
        <dbReference type="Pfam" id="PF08100"/>
    </source>
</evidence>
<dbReference type="PANTHER" id="PTHR11746">
    <property type="entry name" value="O-METHYLTRANSFERASE"/>
    <property type="match status" value="1"/>
</dbReference>
<dbReference type="AlphaFoldDB" id="A0A2G5DSI1"/>
<dbReference type="InterPro" id="IPR036390">
    <property type="entry name" value="WH_DNA-bd_sf"/>
</dbReference>
<feature type="active site" description="Proton acceptor" evidence="4">
    <location>
        <position position="263"/>
    </location>
</feature>